<dbReference type="InterPro" id="IPR013525">
    <property type="entry name" value="ABC2_TM"/>
</dbReference>
<dbReference type="PROSITE" id="PS51012">
    <property type="entry name" value="ABC_TM2"/>
    <property type="match status" value="1"/>
</dbReference>
<accession>G5K151</accession>
<keyword evidence="7 8" id="KW-0472">Membrane</keyword>
<dbReference type="Proteomes" id="UP000003330">
    <property type="component" value="Unassembled WGS sequence"/>
</dbReference>
<keyword evidence="5 8" id="KW-0812">Transmembrane</keyword>
<evidence type="ECO:0000313" key="10">
    <source>
        <dbReference type="EMBL" id="EHI70438.1"/>
    </source>
</evidence>
<dbReference type="InterPro" id="IPR047817">
    <property type="entry name" value="ABC2_TM_bact-type"/>
</dbReference>
<feature type="transmembrane region" description="Helical" evidence="8">
    <location>
        <begin position="345"/>
        <end position="367"/>
    </location>
</feature>
<dbReference type="EMBL" id="AEUX02000004">
    <property type="protein sequence ID" value="EHI70438.1"/>
    <property type="molecule type" value="Genomic_DNA"/>
</dbReference>
<feature type="transmembrane region" description="Helical" evidence="8">
    <location>
        <begin position="185"/>
        <end position="204"/>
    </location>
</feature>
<evidence type="ECO:0000256" key="8">
    <source>
        <dbReference type="SAM" id="Phobius"/>
    </source>
</evidence>
<evidence type="ECO:0000256" key="7">
    <source>
        <dbReference type="ARBA" id="ARBA00023136"/>
    </source>
</evidence>
<dbReference type="eggNOG" id="COG0842">
    <property type="taxonomic scope" value="Bacteria"/>
</dbReference>
<evidence type="ECO:0000313" key="11">
    <source>
        <dbReference type="Proteomes" id="UP000003330"/>
    </source>
</evidence>
<keyword evidence="11" id="KW-1185">Reference proteome</keyword>
<keyword evidence="4" id="KW-1003">Cell membrane</keyword>
<evidence type="ECO:0000256" key="1">
    <source>
        <dbReference type="ARBA" id="ARBA00004651"/>
    </source>
</evidence>
<evidence type="ECO:0000259" key="9">
    <source>
        <dbReference type="PROSITE" id="PS51012"/>
    </source>
</evidence>
<dbReference type="GO" id="GO:0140359">
    <property type="term" value="F:ABC-type transporter activity"/>
    <property type="evidence" value="ECO:0007669"/>
    <property type="project" value="InterPro"/>
</dbReference>
<protein>
    <submittedName>
        <fullName evidence="10">ABC-2 type transporter</fullName>
    </submittedName>
</protein>
<dbReference type="GO" id="GO:0005886">
    <property type="term" value="C:plasma membrane"/>
    <property type="evidence" value="ECO:0007669"/>
    <property type="project" value="UniProtKB-SubCell"/>
</dbReference>
<evidence type="ECO:0000256" key="2">
    <source>
        <dbReference type="ARBA" id="ARBA00007783"/>
    </source>
</evidence>
<keyword evidence="3" id="KW-0813">Transport</keyword>
<feature type="domain" description="ABC transmembrane type-2" evidence="9">
    <location>
        <begin position="148"/>
        <end position="370"/>
    </location>
</feature>
<dbReference type="AlphaFoldDB" id="G5K151"/>
<feature type="transmembrane region" description="Helical" evidence="8">
    <location>
        <begin position="253"/>
        <end position="280"/>
    </location>
</feature>
<comment type="similarity">
    <text evidence="2">Belongs to the ABC-2 integral membrane protein family.</text>
</comment>
<dbReference type="Pfam" id="PF12698">
    <property type="entry name" value="ABC2_membrane_3"/>
    <property type="match status" value="1"/>
</dbReference>
<evidence type="ECO:0000256" key="4">
    <source>
        <dbReference type="ARBA" id="ARBA00022475"/>
    </source>
</evidence>
<sequence length="372" mass="41230">MIAFIKTLFVKIRRRKTSYVTFFLLPILTTLLALSLSFAGGNQAKVGILDKDQSAISQSFIAKIKENKKYQVFTKLDEAYIDNYLKDKSLEVVLTIQPGFGQKVLKGEKQTLALRSIANSQVTEWFKAQANQLLDNYNTIGDVAAGDQKSFDKILKENQKQKYRVKTITLADRSQSKSVSSTTTGFLLILMLGSSSVLYGGILTDKTSRVYNRLVLTKLSRLKYLLSYVCVGIVAFAIQIAIMMGLLKIANVSFYIPAAIFILTFFLYSLFAIAFGLVIGAIAQNSQQSSQLANILVMPSSMLAGCLWPLSITPSYMQAIGKLFPQNWVLSIITIFQNGGSLTSAIPYLLGLLMLSLLLMMVARFLLKPLRA</sequence>
<feature type="transmembrane region" description="Helical" evidence="8">
    <location>
        <begin position="225"/>
        <end position="247"/>
    </location>
</feature>
<keyword evidence="6 8" id="KW-1133">Transmembrane helix</keyword>
<dbReference type="InterPro" id="IPR051449">
    <property type="entry name" value="ABC-2_transporter_component"/>
</dbReference>
<evidence type="ECO:0000256" key="6">
    <source>
        <dbReference type="ARBA" id="ARBA00022989"/>
    </source>
</evidence>
<dbReference type="Gene3D" id="3.40.1710.10">
    <property type="entry name" value="abc type-2 transporter like domain"/>
    <property type="match status" value="1"/>
</dbReference>
<dbReference type="PANTHER" id="PTHR30294">
    <property type="entry name" value="MEMBRANE COMPONENT OF ABC TRANSPORTER YHHJ-RELATED"/>
    <property type="match status" value="1"/>
</dbReference>
<comment type="subcellular location">
    <subcellularLocation>
        <location evidence="1">Cell membrane</location>
        <topology evidence="1">Multi-pass membrane protein</topology>
    </subcellularLocation>
</comment>
<dbReference type="OrthoDB" id="63188at2"/>
<comment type="caution">
    <text evidence="10">The sequence shown here is derived from an EMBL/GenBank/DDBJ whole genome shotgun (WGS) entry which is preliminary data.</text>
</comment>
<reference evidence="10 11" key="1">
    <citation type="journal article" date="2014" name="Int. J. Syst. Evol. Microbiol.">
        <title>Phylogenomics and the dynamic genome evolution of the genus Streptococcus.</title>
        <authorList>
            <consortium name="The Broad Institute Genome Sequencing Platform"/>
            <person name="Richards V.P."/>
            <person name="Palmer S.R."/>
            <person name="Pavinski Bitar P.D."/>
            <person name="Qin X."/>
            <person name="Weinstock G.M."/>
            <person name="Highlander S.K."/>
            <person name="Town C.D."/>
            <person name="Burne R.A."/>
            <person name="Stanhope M.J."/>
        </authorList>
    </citation>
    <scope>NUCLEOTIDE SEQUENCE [LARGE SCALE GENOMIC DNA]</scope>
    <source>
        <strain evidence="10 11">707-05</strain>
    </source>
</reference>
<dbReference type="STRING" id="764299.STRIC_0328"/>
<dbReference type="RefSeq" id="WP_008087994.1">
    <property type="nucleotide sequence ID" value="NZ_AEUX02000004.1"/>
</dbReference>
<organism evidence="10 11">
    <name type="scientific">Streptococcus ictaluri 707-05</name>
    <dbReference type="NCBI Taxonomy" id="764299"/>
    <lineage>
        <taxon>Bacteria</taxon>
        <taxon>Bacillati</taxon>
        <taxon>Bacillota</taxon>
        <taxon>Bacilli</taxon>
        <taxon>Lactobacillales</taxon>
        <taxon>Streptococcaceae</taxon>
        <taxon>Streptococcus</taxon>
    </lineage>
</organism>
<dbReference type="PANTHER" id="PTHR30294:SF45">
    <property type="entry name" value="LINEARMYCIN RESISTANCE PERMEASE PROTEIN LNRN"/>
    <property type="match status" value="1"/>
</dbReference>
<evidence type="ECO:0000256" key="3">
    <source>
        <dbReference type="ARBA" id="ARBA00022448"/>
    </source>
</evidence>
<proteinExistence type="inferred from homology"/>
<gene>
    <name evidence="10" type="ORF">STRIC_0328</name>
</gene>
<evidence type="ECO:0000256" key="5">
    <source>
        <dbReference type="ARBA" id="ARBA00022692"/>
    </source>
</evidence>
<name>G5K151_9STRE</name>
<feature type="transmembrane region" description="Helical" evidence="8">
    <location>
        <begin position="292"/>
        <end position="310"/>
    </location>
</feature>